<feature type="region of interest" description="Disordered" evidence="1">
    <location>
        <begin position="352"/>
        <end position="405"/>
    </location>
</feature>
<feature type="compositionally biased region" description="Low complexity" evidence="1">
    <location>
        <begin position="374"/>
        <end position="396"/>
    </location>
</feature>
<dbReference type="Pfam" id="PF18508">
    <property type="entry name" value="zf_C2H2_13"/>
    <property type="match status" value="1"/>
</dbReference>
<dbReference type="GO" id="GO:0000124">
    <property type="term" value="C:SAGA complex"/>
    <property type="evidence" value="ECO:0007669"/>
    <property type="project" value="InterPro"/>
</dbReference>
<feature type="region of interest" description="Disordered" evidence="1">
    <location>
        <begin position="512"/>
        <end position="559"/>
    </location>
</feature>
<dbReference type="Gene3D" id="3.30.160.60">
    <property type="entry name" value="Classic Zinc Finger"/>
    <property type="match status" value="1"/>
</dbReference>
<feature type="domain" description="SCA7" evidence="2">
    <location>
        <begin position="263"/>
        <end position="329"/>
    </location>
</feature>
<feature type="region of interest" description="Disordered" evidence="1">
    <location>
        <begin position="596"/>
        <end position="652"/>
    </location>
</feature>
<dbReference type="InterPro" id="IPR016024">
    <property type="entry name" value="ARM-type_fold"/>
</dbReference>
<name>A0A1X7R004_9SACH</name>
<feature type="compositionally biased region" description="Polar residues" evidence="1">
    <location>
        <begin position="149"/>
        <end position="167"/>
    </location>
</feature>
<dbReference type="OrthoDB" id="21678at2759"/>
<dbReference type="PANTHER" id="PTHR47805:SF1">
    <property type="entry name" value="SAGA-ASSOCIATED FACTOR 73"/>
    <property type="match status" value="1"/>
</dbReference>
<dbReference type="Gene3D" id="6.10.140.670">
    <property type="match status" value="1"/>
</dbReference>
<evidence type="ECO:0000259" key="2">
    <source>
        <dbReference type="PROSITE" id="PS51505"/>
    </source>
</evidence>
<dbReference type="InterPro" id="IPR041251">
    <property type="entry name" value="Znf_C2H2_13"/>
</dbReference>
<feature type="compositionally biased region" description="Low complexity" evidence="1">
    <location>
        <begin position="512"/>
        <end position="527"/>
    </location>
</feature>
<feature type="compositionally biased region" description="Basic residues" evidence="1">
    <location>
        <begin position="245"/>
        <end position="260"/>
    </location>
</feature>
<feature type="compositionally biased region" description="Polar residues" evidence="1">
    <location>
        <begin position="596"/>
        <end position="612"/>
    </location>
</feature>
<accession>A0A1X7R004</accession>
<proteinExistence type="predicted"/>
<reference evidence="3 4" key="1">
    <citation type="submission" date="2017-04" db="EMBL/GenBank/DDBJ databases">
        <authorList>
            <person name="Afonso C.L."/>
            <person name="Miller P.J."/>
            <person name="Scott M.A."/>
            <person name="Spackman E."/>
            <person name="Goraichik I."/>
            <person name="Dimitrov K.M."/>
            <person name="Suarez D.L."/>
            <person name="Swayne D.E."/>
        </authorList>
    </citation>
    <scope>NUCLEOTIDE SEQUENCE [LARGE SCALE GENOMIC DNA]</scope>
</reference>
<dbReference type="STRING" id="1789683.A0A1X7R004"/>
<dbReference type="Pfam" id="PF08313">
    <property type="entry name" value="SCA7"/>
    <property type="match status" value="1"/>
</dbReference>
<dbReference type="Proteomes" id="UP000196158">
    <property type="component" value="Unassembled WGS sequence"/>
</dbReference>
<sequence length="652" mass="71986">MSRIIGLKNDILISSTPETDNKNWKSLLKTAKTNKIQYSNIDNDLLKEHFNPNANIIPTENAFAGYRICKSCGKPILLNSIIDHIQNHCPGSTGGSTSSSSPNLLADRESASKTLPGTYKENSGRPLNGFSVAGNGNSGNSEGSLKNNISQSNVNDNDSNRTGSTKNSTRREEDDDEDDDDGEDEDDDDGEDDEDDEDDDDDDDDEDEDDEDDDDDDDINSSMRSSSSGKKRPPPISGESPSSTKRTKMHNKKKKQRNIKQRNPTDKHLIDFDKQCGVDLPEGGYCARSLTCKSHSMGAKRAVEGRTKTFDELLANYHREHQTKIGAAAEKRAKQQELQKIQKAQLKEQKEQKKLLQQKQRQIQKQTRNKEKNTNTSRTKASSNSKANATKTTNTSIPVLTPEEETTQVLNGVSRSFPLPLETTVLSSTRVRTKYIRMREMFASAFSIKPGFTSPGYGSIHSRVGCLDIDRTTDYKFRIRIPQPVNPITGTSNLTPQQIQKLQQHRMLQAQMLAKQQQNQGQNSNQSFPIAVNSGKVPNSVSNAGASKPPPDNSTQEKGLTPQEIQLQQQKLRQQQLQQQKFEAAAFHLANASKLMQNTSNGGSPVAVNNGSPEHDDNNSSNKQNSQVGSPNSGRVNVGLGNQVNNYGGRVN</sequence>
<dbReference type="PROSITE" id="PS51505">
    <property type="entry name" value="SCA7"/>
    <property type="match status" value="1"/>
</dbReference>
<dbReference type="GO" id="GO:0006357">
    <property type="term" value="P:regulation of transcription by RNA polymerase II"/>
    <property type="evidence" value="ECO:0007669"/>
    <property type="project" value="TreeGrafter"/>
</dbReference>
<feature type="compositionally biased region" description="Polar residues" evidence="1">
    <location>
        <begin position="536"/>
        <end position="545"/>
    </location>
</feature>
<organism evidence="3 4">
    <name type="scientific">Maudiozyma saulgeensis</name>
    <dbReference type="NCBI Taxonomy" id="1789683"/>
    <lineage>
        <taxon>Eukaryota</taxon>
        <taxon>Fungi</taxon>
        <taxon>Dikarya</taxon>
        <taxon>Ascomycota</taxon>
        <taxon>Saccharomycotina</taxon>
        <taxon>Saccharomycetes</taxon>
        <taxon>Saccharomycetales</taxon>
        <taxon>Saccharomycetaceae</taxon>
        <taxon>Maudiozyma</taxon>
    </lineage>
</organism>
<dbReference type="EMBL" id="FXLY01000003">
    <property type="protein sequence ID" value="SMN19012.1"/>
    <property type="molecule type" value="Genomic_DNA"/>
</dbReference>
<dbReference type="PANTHER" id="PTHR47805">
    <property type="entry name" value="SAGA-ASSOCIATED FACTOR 73"/>
    <property type="match status" value="1"/>
</dbReference>
<feature type="compositionally biased region" description="Low complexity" evidence="1">
    <location>
        <begin position="128"/>
        <end position="148"/>
    </location>
</feature>
<dbReference type="GO" id="GO:1904802">
    <property type="term" value="P:RITS complex assembly"/>
    <property type="evidence" value="ECO:0007669"/>
    <property type="project" value="TreeGrafter"/>
</dbReference>
<evidence type="ECO:0000313" key="4">
    <source>
        <dbReference type="Proteomes" id="UP000196158"/>
    </source>
</evidence>
<dbReference type="SUPFAM" id="SSF48371">
    <property type="entry name" value="ARM repeat"/>
    <property type="match status" value="1"/>
</dbReference>
<feature type="compositionally biased region" description="Polar residues" evidence="1">
    <location>
        <begin position="628"/>
        <end position="646"/>
    </location>
</feature>
<protein>
    <submittedName>
        <fullName evidence="3">Similar to Saccharomyces cerevisiae YGL066W SGF73 SAGA complex subunit</fullName>
    </submittedName>
</protein>
<keyword evidence="4" id="KW-1185">Reference proteome</keyword>
<feature type="compositionally biased region" description="Acidic residues" evidence="1">
    <location>
        <begin position="173"/>
        <end position="219"/>
    </location>
</feature>
<dbReference type="GO" id="GO:0031048">
    <property type="term" value="P:regulatory ncRNA-mediated heterochromatin formation"/>
    <property type="evidence" value="ECO:0007669"/>
    <property type="project" value="TreeGrafter"/>
</dbReference>
<evidence type="ECO:0000313" key="3">
    <source>
        <dbReference type="EMBL" id="SMN19012.1"/>
    </source>
</evidence>
<feature type="compositionally biased region" description="Low complexity" evidence="1">
    <location>
        <begin position="355"/>
        <end position="366"/>
    </location>
</feature>
<dbReference type="InterPro" id="IPR013243">
    <property type="entry name" value="SCA7_dom"/>
</dbReference>
<dbReference type="InterPro" id="IPR037804">
    <property type="entry name" value="SGF73"/>
</dbReference>
<dbReference type="AlphaFoldDB" id="A0A1X7R004"/>
<feature type="region of interest" description="Disordered" evidence="1">
    <location>
        <begin position="114"/>
        <end position="269"/>
    </location>
</feature>
<evidence type="ECO:0000256" key="1">
    <source>
        <dbReference type="SAM" id="MobiDB-lite"/>
    </source>
</evidence>
<gene>
    <name evidence="3" type="ORF">KASA_0P01463G</name>
</gene>